<organism evidence="2 3">
    <name type="scientific">Trichoderma parareesei</name>
    <name type="common">Filamentous fungus</name>
    <dbReference type="NCBI Taxonomy" id="858221"/>
    <lineage>
        <taxon>Eukaryota</taxon>
        <taxon>Fungi</taxon>
        <taxon>Dikarya</taxon>
        <taxon>Ascomycota</taxon>
        <taxon>Pezizomycotina</taxon>
        <taxon>Sordariomycetes</taxon>
        <taxon>Hypocreomycetidae</taxon>
        <taxon>Hypocreales</taxon>
        <taxon>Hypocreaceae</taxon>
        <taxon>Trichoderma</taxon>
    </lineage>
</organism>
<dbReference type="EMBL" id="LFMI01000324">
    <property type="protein sequence ID" value="OTA02485.1"/>
    <property type="molecule type" value="Genomic_DNA"/>
</dbReference>
<keyword evidence="3" id="KW-1185">Reference proteome</keyword>
<accession>A0A2H2ZP31</accession>
<protein>
    <submittedName>
        <fullName evidence="2">Uncharacterized protein</fullName>
    </submittedName>
</protein>
<feature type="compositionally biased region" description="Basic residues" evidence="1">
    <location>
        <begin position="28"/>
        <end position="39"/>
    </location>
</feature>
<feature type="region of interest" description="Disordered" evidence="1">
    <location>
        <begin position="1"/>
        <end position="59"/>
    </location>
</feature>
<sequence length="227" mass="25664">MQRHLVCWRSSNARYQPVPDSEASPSTRQKRHQSGRTKRASQSSRRSTRQSSIQTDDAFDGTVAPLRIIKSRSSELQYTDQSIPKPHTGPAGYHAIEPEEEDPIVRFDEAQLAMFAADNASRMPNIKDELALAAGRVTPGVDDTPYIQYALHALTALREMTTMKTLNRLLPKGLPPLDSFRDEAQPLSTRLEQVLHDGFLFLRKCKRTLTPTVEHFNPLIPNHGFYE</sequence>
<name>A0A2H2ZP31_TRIPA</name>
<reference evidence="2 3" key="1">
    <citation type="journal article" date="2015" name="Genome Announc.">
        <title>Genome sequence and annotation of Trichoderma parareesei, the ancestor of the cellulase producer Trichoderma reesei.</title>
        <authorList>
            <person name="Yang D."/>
            <person name="Pomraning K."/>
            <person name="Kopchinskiy A."/>
            <person name="Karimi Aghcheh R."/>
            <person name="Atanasova L."/>
            <person name="Chenthamara K."/>
            <person name="Baker S.E."/>
            <person name="Zhang R."/>
            <person name="Shen Q."/>
            <person name="Freitag M."/>
            <person name="Kubicek C.P."/>
            <person name="Druzhinina I.S."/>
        </authorList>
    </citation>
    <scope>NUCLEOTIDE SEQUENCE [LARGE SCALE GENOMIC DNA]</scope>
    <source>
        <strain evidence="2 3">CBS 125925</strain>
    </source>
</reference>
<dbReference type="Proteomes" id="UP000219286">
    <property type="component" value="Unassembled WGS sequence"/>
</dbReference>
<proteinExistence type="predicted"/>
<dbReference type="AlphaFoldDB" id="A0A2H2ZP31"/>
<gene>
    <name evidence="2" type="ORF">A9Z42_0028570</name>
</gene>
<feature type="compositionally biased region" description="Low complexity" evidence="1">
    <location>
        <begin position="40"/>
        <end position="55"/>
    </location>
</feature>
<comment type="caution">
    <text evidence="2">The sequence shown here is derived from an EMBL/GenBank/DDBJ whole genome shotgun (WGS) entry which is preliminary data.</text>
</comment>
<evidence type="ECO:0000256" key="1">
    <source>
        <dbReference type="SAM" id="MobiDB-lite"/>
    </source>
</evidence>
<evidence type="ECO:0000313" key="2">
    <source>
        <dbReference type="EMBL" id="OTA02485.1"/>
    </source>
</evidence>
<evidence type="ECO:0000313" key="3">
    <source>
        <dbReference type="Proteomes" id="UP000219286"/>
    </source>
</evidence>